<dbReference type="InterPro" id="IPR036514">
    <property type="entry name" value="SGNH_hydro_sf"/>
</dbReference>
<evidence type="ECO:0000313" key="1">
    <source>
        <dbReference type="EMBL" id="PLR28158.1"/>
    </source>
</evidence>
<proteinExistence type="predicted"/>
<keyword evidence="2" id="KW-1185">Reference proteome</keyword>
<protein>
    <submittedName>
        <fullName evidence="1">Uncharacterized protein</fullName>
    </submittedName>
</protein>
<dbReference type="EMBL" id="PJRS01000010">
    <property type="protein sequence ID" value="PLR28158.1"/>
    <property type="molecule type" value="Genomic_DNA"/>
</dbReference>
<dbReference type="GO" id="GO:0016788">
    <property type="term" value="F:hydrolase activity, acting on ester bonds"/>
    <property type="evidence" value="ECO:0007669"/>
    <property type="project" value="UniProtKB-ARBA"/>
</dbReference>
<dbReference type="OrthoDB" id="8322136at2"/>
<dbReference type="RefSeq" id="WP_101716711.1">
    <property type="nucleotide sequence ID" value="NZ_PJRS01000010.1"/>
</dbReference>
<gene>
    <name evidence="1" type="ORF">SGCZBJ_03885</name>
</gene>
<dbReference type="AlphaFoldDB" id="A0A2N5DQ22"/>
<accession>A0A2N5DQ22</accession>
<name>A0A2N5DQ22_9CAUL</name>
<reference evidence="1 2" key="1">
    <citation type="submission" date="2017-12" db="EMBL/GenBank/DDBJ databases">
        <title>The genome sequence of Caulobacter sp. 410.</title>
        <authorList>
            <person name="Gao J."/>
            <person name="Mao X."/>
            <person name="Sun J."/>
        </authorList>
    </citation>
    <scope>NUCLEOTIDE SEQUENCE [LARGE SCALE GENOMIC DNA]</scope>
    <source>
        <strain evidence="1 2">410</strain>
    </source>
</reference>
<dbReference type="Proteomes" id="UP000234479">
    <property type="component" value="Unassembled WGS sequence"/>
</dbReference>
<evidence type="ECO:0000313" key="2">
    <source>
        <dbReference type="Proteomes" id="UP000234479"/>
    </source>
</evidence>
<comment type="caution">
    <text evidence="1">The sequence shown here is derived from an EMBL/GenBank/DDBJ whole genome shotgun (WGS) entry which is preliminary data.</text>
</comment>
<sequence length="781" mass="82551">MRITTPLAAVRTGARWSQDFVLQNADGTPRTGLAGMSPRVALVPQSQPRRAADSFALPAEHLSFWPDEARIGIRAPAEATRDYPLGDFAFEVQLVDGDDIESIAVGVVAIELGLALVVDGQDSDAPVLASSGGTVGTVVMKAAKSLTVTSQGPKGNDGHTPTDAELDALVAPRVAAALAAAIPTIPDPVLDGRSFSVNVAADAVLLTITDGIQPGALVSISPNDGRVKLVGNQQDGFRIVRGASAFKAGDFALTIRQKFAPATNPNHAKTFQTMAMAADRYMFAFTRNRWNSGFVMPATAGVNYLASRIKFCSPQYAINDILLHFSGFALAEGNTSPAESVLPGNDIVIDEVVLRVGGVDYPARFGVNPGLTIASGAKGGFARVVLPENMPRDSDVEVITYWHVEAGQNYLGAYRIQKHRGEKVWQAASLAGVKAMVAADAPISAAYDAFYNTVGNATNSQLLAYGPDLMVAKGWDGREVVLMPADSIGDGRQGIAATADARGNMGSFRRLLDRNDTTRGRTPHFVMGVPGAAAYRDLTGAGATIATMRWDVMDEVKAMNGGANPWTACWMQHGRNDQQTTSAAWIARLNGWADRFLARYPGARLVGCTIPATPTSADRWTTTEGQTIAAPWTTALQETNAHIRALMGGRLTAVVDFFAYRSGDAAGKVRPGNLKPAGQVVTAVGDGVTNFTQFVTSELLKVGYQYAVKNPDGTYTGATVAKVEGAGPYTITRQESAAVPMLAGALIYEQSTPDGTHDNDGYAIDTVALIPMDVEKAKFAA</sequence>
<dbReference type="Gene3D" id="3.40.50.1110">
    <property type="entry name" value="SGNH hydrolase"/>
    <property type="match status" value="1"/>
</dbReference>
<organism evidence="1 2">
    <name type="scientific">Caulobacter zeae</name>
    <dbReference type="NCBI Taxonomy" id="2055137"/>
    <lineage>
        <taxon>Bacteria</taxon>
        <taxon>Pseudomonadati</taxon>
        <taxon>Pseudomonadota</taxon>
        <taxon>Alphaproteobacteria</taxon>
        <taxon>Caulobacterales</taxon>
        <taxon>Caulobacteraceae</taxon>
        <taxon>Caulobacter</taxon>
    </lineage>
</organism>